<dbReference type="AlphaFoldDB" id="A0AAV5VCB9"/>
<organism evidence="2 3">
    <name type="scientific">Pristionchus fissidentatus</name>
    <dbReference type="NCBI Taxonomy" id="1538716"/>
    <lineage>
        <taxon>Eukaryota</taxon>
        <taxon>Metazoa</taxon>
        <taxon>Ecdysozoa</taxon>
        <taxon>Nematoda</taxon>
        <taxon>Chromadorea</taxon>
        <taxon>Rhabditida</taxon>
        <taxon>Rhabditina</taxon>
        <taxon>Diplogasteromorpha</taxon>
        <taxon>Diplogasteroidea</taxon>
        <taxon>Neodiplogasteridae</taxon>
        <taxon>Pristionchus</taxon>
    </lineage>
</organism>
<feature type="region of interest" description="Disordered" evidence="1">
    <location>
        <begin position="72"/>
        <end position="93"/>
    </location>
</feature>
<gene>
    <name evidence="2" type="ORF">PFISCL1PPCAC_7134</name>
</gene>
<feature type="non-terminal residue" evidence="2">
    <location>
        <position position="93"/>
    </location>
</feature>
<protein>
    <submittedName>
        <fullName evidence="2">Uncharacterized protein</fullName>
    </submittedName>
</protein>
<name>A0AAV5VCB9_9BILA</name>
<feature type="compositionally biased region" description="Polar residues" evidence="1">
    <location>
        <begin position="72"/>
        <end position="82"/>
    </location>
</feature>
<proteinExistence type="predicted"/>
<reference evidence="2" key="1">
    <citation type="submission" date="2023-10" db="EMBL/GenBank/DDBJ databases">
        <title>Genome assembly of Pristionchus species.</title>
        <authorList>
            <person name="Yoshida K."/>
            <person name="Sommer R.J."/>
        </authorList>
    </citation>
    <scope>NUCLEOTIDE SEQUENCE</scope>
    <source>
        <strain evidence="2">RS5133</strain>
    </source>
</reference>
<sequence length="93" mass="10508">EAALSLARFHCPLSLDLPQNLIVTERFLLREKKDKYLKLPTNRSFPFTPSPRKKSRDRMAAVRSFLRNLGVSGTSQTISRDTASGGMEESRRG</sequence>
<evidence type="ECO:0000256" key="1">
    <source>
        <dbReference type="SAM" id="MobiDB-lite"/>
    </source>
</evidence>
<feature type="non-terminal residue" evidence="2">
    <location>
        <position position="1"/>
    </location>
</feature>
<dbReference type="Proteomes" id="UP001432322">
    <property type="component" value="Unassembled WGS sequence"/>
</dbReference>
<keyword evidence="3" id="KW-1185">Reference proteome</keyword>
<dbReference type="EMBL" id="BTSY01000002">
    <property type="protein sequence ID" value="GMT15837.1"/>
    <property type="molecule type" value="Genomic_DNA"/>
</dbReference>
<comment type="caution">
    <text evidence="2">The sequence shown here is derived from an EMBL/GenBank/DDBJ whole genome shotgun (WGS) entry which is preliminary data.</text>
</comment>
<accession>A0AAV5VCB9</accession>
<evidence type="ECO:0000313" key="3">
    <source>
        <dbReference type="Proteomes" id="UP001432322"/>
    </source>
</evidence>
<evidence type="ECO:0000313" key="2">
    <source>
        <dbReference type="EMBL" id="GMT15837.1"/>
    </source>
</evidence>